<reference evidence="1" key="1">
    <citation type="journal article" date="2022" name="Plant J.">
        <title>Strategies of tolerance reflected in two North American maple genomes.</title>
        <authorList>
            <person name="McEvoy S.L."/>
            <person name="Sezen U.U."/>
            <person name="Trouern-Trend A."/>
            <person name="McMahon S.M."/>
            <person name="Schaberg P.G."/>
            <person name="Yang J."/>
            <person name="Wegrzyn J.L."/>
            <person name="Swenson N.G."/>
        </authorList>
    </citation>
    <scope>NUCLEOTIDE SEQUENCE</scope>
    <source>
        <strain evidence="1">91603</strain>
    </source>
</reference>
<sequence length="266" mass="30520">MEASEKVTGSFSDNGLRWKVGDGKSIQIYKDNWFQRSWNFKILSTLMLDSNALVNDLFLPSGGWNIQKLKANFRCCDVDEILKTLIDMMNTKDTVIWQFEGKGAYSIKSGYWLGRNLDDRAGHSNTSVGNGNFFDLIIDFANQTKKEEDLKLFCIICWRLWCIRNDFVHNDGNHAYSDVLYWSTNYVKAYETPKMGSILMGDTDKRNDTHWKAPSTGYYKVKAIPKAANCVTENLARIGMDCVEDNFWMESFSDSVRNVLAIDLLI</sequence>
<dbReference type="EMBL" id="JAJSOW010000001">
    <property type="protein sequence ID" value="KAI9200299.1"/>
    <property type="molecule type" value="Genomic_DNA"/>
</dbReference>
<dbReference type="Proteomes" id="UP001064489">
    <property type="component" value="Chromosome 9"/>
</dbReference>
<accession>A0AAD5JTL2</accession>
<organism evidence="1 2">
    <name type="scientific">Acer negundo</name>
    <name type="common">Box elder</name>
    <dbReference type="NCBI Taxonomy" id="4023"/>
    <lineage>
        <taxon>Eukaryota</taxon>
        <taxon>Viridiplantae</taxon>
        <taxon>Streptophyta</taxon>
        <taxon>Embryophyta</taxon>
        <taxon>Tracheophyta</taxon>
        <taxon>Spermatophyta</taxon>
        <taxon>Magnoliopsida</taxon>
        <taxon>eudicotyledons</taxon>
        <taxon>Gunneridae</taxon>
        <taxon>Pentapetalae</taxon>
        <taxon>rosids</taxon>
        <taxon>malvids</taxon>
        <taxon>Sapindales</taxon>
        <taxon>Sapindaceae</taxon>
        <taxon>Hippocastanoideae</taxon>
        <taxon>Acereae</taxon>
        <taxon>Acer</taxon>
    </lineage>
</organism>
<name>A0AAD5JTL2_ACENE</name>
<evidence type="ECO:0000313" key="2">
    <source>
        <dbReference type="Proteomes" id="UP001064489"/>
    </source>
</evidence>
<comment type="caution">
    <text evidence="1">The sequence shown here is derived from an EMBL/GenBank/DDBJ whole genome shotgun (WGS) entry which is preliminary data.</text>
</comment>
<proteinExistence type="predicted"/>
<evidence type="ECO:0000313" key="1">
    <source>
        <dbReference type="EMBL" id="KAI9200299.1"/>
    </source>
</evidence>
<dbReference type="AlphaFoldDB" id="A0AAD5JTL2"/>
<reference evidence="1" key="2">
    <citation type="submission" date="2023-02" db="EMBL/GenBank/DDBJ databases">
        <authorList>
            <person name="Swenson N.G."/>
            <person name="Wegrzyn J.L."/>
            <person name="Mcevoy S.L."/>
        </authorList>
    </citation>
    <scope>NUCLEOTIDE SEQUENCE</scope>
    <source>
        <strain evidence="1">91603</strain>
        <tissue evidence="1">Leaf</tissue>
    </source>
</reference>
<keyword evidence="2" id="KW-1185">Reference proteome</keyword>
<protein>
    <submittedName>
        <fullName evidence="1">Uncharacterized protein</fullName>
    </submittedName>
</protein>
<gene>
    <name evidence="1" type="ORF">LWI28_005649</name>
</gene>